<feature type="compositionally biased region" description="Low complexity" evidence="1">
    <location>
        <begin position="232"/>
        <end position="244"/>
    </location>
</feature>
<sequence length="322" mass="36159">MGPKSAGPNHNKTTIKLKALKQYKIPKDKHFVFIKNPWPFHSTISTARKQTAHVNSIVGWICVMVNDLCDTPTAIGPVDVIIYTQSTVSLQKQLYKRYHLILQHRDLIAEIEVPSSSGNFKLGPLLGAHHSSNFLWDKSEGMDNETSVIFEYDYVRCNAPGSVNWTSYTASYDKLHVNFPIKHEGRDGGRFAYPTPSPTDTKRPHQWAKQLPERLILGHRNRDPPPPPEPFAPQAQDPNAAQPPRSQSPQHENALSIAVPRREPSAQPTAAPIENSSIRSSPAPTPRSKPAYEPYERLRVAATKRDPYEEGRCCFPRTICSC</sequence>
<reference evidence="2" key="1">
    <citation type="submission" date="2023-03" db="EMBL/GenBank/DDBJ databases">
        <title>Massive genome expansion in bonnet fungi (Mycena s.s.) driven by repeated elements and novel gene families across ecological guilds.</title>
        <authorList>
            <consortium name="Lawrence Berkeley National Laboratory"/>
            <person name="Harder C.B."/>
            <person name="Miyauchi S."/>
            <person name="Viragh M."/>
            <person name="Kuo A."/>
            <person name="Thoen E."/>
            <person name="Andreopoulos B."/>
            <person name="Lu D."/>
            <person name="Skrede I."/>
            <person name="Drula E."/>
            <person name="Henrissat B."/>
            <person name="Morin E."/>
            <person name="Kohler A."/>
            <person name="Barry K."/>
            <person name="LaButti K."/>
            <person name="Morin E."/>
            <person name="Salamov A."/>
            <person name="Lipzen A."/>
            <person name="Mereny Z."/>
            <person name="Hegedus B."/>
            <person name="Baldrian P."/>
            <person name="Stursova M."/>
            <person name="Weitz H."/>
            <person name="Taylor A."/>
            <person name="Grigoriev I.V."/>
            <person name="Nagy L.G."/>
            <person name="Martin F."/>
            <person name="Kauserud H."/>
        </authorList>
    </citation>
    <scope>NUCLEOTIDE SEQUENCE</scope>
    <source>
        <strain evidence="2">CBHHK182m</strain>
    </source>
</reference>
<protein>
    <submittedName>
        <fullName evidence="2">Uncharacterized protein</fullName>
    </submittedName>
</protein>
<evidence type="ECO:0000313" key="2">
    <source>
        <dbReference type="EMBL" id="KAJ7769914.1"/>
    </source>
</evidence>
<keyword evidence="3" id="KW-1185">Reference proteome</keyword>
<organism evidence="2 3">
    <name type="scientific">Mycena metata</name>
    <dbReference type="NCBI Taxonomy" id="1033252"/>
    <lineage>
        <taxon>Eukaryota</taxon>
        <taxon>Fungi</taxon>
        <taxon>Dikarya</taxon>
        <taxon>Basidiomycota</taxon>
        <taxon>Agaricomycotina</taxon>
        <taxon>Agaricomycetes</taxon>
        <taxon>Agaricomycetidae</taxon>
        <taxon>Agaricales</taxon>
        <taxon>Marasmiineae</taxon>
        <taxon>Mycenaceae</taxon>
        <taxon>Mycena</taxon>
    </lineage>
</organism>
<dbReference type="AlphaFoldDB" id="A0AAD7NP51"/>
<name>A0AAD7NP51_9AGAR</name>
<proteinExistence type="predicted"/>
<evidence type="ECO:0000313" key="3">
    <source>
        <dbReference type="Proteomes" id="UP001215598"/>
    </source>
</evidence>
<accession>A0AAD7NP51</accession>
<gene>
    <name evidence="2" type="ORF">B0H16DRAFT_235681</name>
</gene>
<dbReference type="EMBL" id="JARKIB010000017">
    <property type="protein sequence ID" value="KAJ7769914.1"/>
    <property type="molecule type" value="Genomic_DNA"/>
</dbReference>
<dbReference type="Proteomes" id="UP001215598">
    <property type="component" value="Unassembled WGS sequence"/>
</dbReference>
<feature type="region of interest" description="Disordered" evidence="1">
    <location>
        <begin position="183"/>
        <end position="295"/>
    </location>
</feature>
<evidence type="ECO:0000256" key="1">
    <source>
        <dbReference type="SAM" id="MobiDB-lite"/>
    </source>
</evidence>
<comment type="caution">
    <text evidence="2">The sequence shown here is derived from an EMBL/GenBank/DDBJ whole genome shotgun (WGS) entry which is preliminary data.</text>
</comment>